<dbReference type="GO" id="GO:0003723">
    <property type="term" value="F:RNA binding"/>
    <property type="evidence" value="ECO:0007669"/>
    <property type="project" value="TreeGrafter"/>
</dbReference>
<name>A0A4P9Z346_9FUNG</name>
<dbReference type="PANTHER" id="PTHR15633">
    <property type="entry name" value="NUCLEOLAR PROTEIN 11"/>
    <property type="match status" value="1"/>
</dbReference>
<feature type="region of interest" description="Disordered" evidence="1">
    <location>
        <begin position="1"/>
        <end position="22"/>
    </location>
</feature>
<dbReference type="EMBL" id="KZ989301">
    <property type="protein sequence ID" value="RKP26944.1"/>
    <property type="molecule type" value="Genomic_DNA"/>
</dbReference>
<sequence length="178" mass="19493">MRGTAGTATTDNSSSNGTQLSMTTLPVIHRPLPMAEDDDDDQQQHRRVCPAQTVVLDAASLLLDAHLPRLVLSPEAQPLLRELQALVRAEVEALKAWELLRGVLGRYWLRGLKTADGEATTTTTTRALSRPCLATEANRMKQLALAPPKPMRGRKTIDKMARSARAGNYGLEVLQFQA</sequence>
<proteinExistence type="predicted"/>
<evidence type="ECO:0000313" key="3">
    <source>
        <dbReference type="Proteomes" id="UP000278143"/>
    </source>
</evidence>
<dbReference type="InterPro" id="IPR042859">
    <property type="entry name" value="NOL11"/>
</dbReference>
<keyword evidence="3" id="KW-1185">Reference proteome</keyword>
<evidence type="ECO:0000313" key="2">
    <source>
        <dbReference type="EMBL" id="RKP26944.1"/>
    </source>
</evidence>
<reference evidence="3" key="1">
    <citation type="journal article" date="2018" name="Nat. Microbiol.">
        <title>Leveraging single-cell genomics to expand the fungal tree of life.</title>
        <authorList>
            <person name="Ahrendt S.R."/>
            <person name="Quandt C.A."/>
            <person name="Ciobanu D."/>
            <person name="Clum A."/>
            <person name="Salamov A."/>
            <person name="Andreopoulos B."/>
            <person name="Cheng J.F."/>
            <person name="Woyke T."/>
            <person name="Pelin A."/>
            <person name="Henrissat B."/>
            <person name="Reynolds N.K."/>
            <person name="Benny G.L."/>
            <person name="Smith M.E."/>
            <person name="James T.Y."/>
            <person name="Grigoriev I.V."/>
        </authorList>
    </citation>
    <scope>NUCLEOTIDE SEQUENCE [LARGE SCALE GENOMIC DNA]</scope>
    <source>
        <strain evidence="3">Benny S71-1</strain>
    </source>
</reference>
<dbReference type="OrthoDB" id="10602620at2759"/>
<accession>A0A4P9Z346</accession>
<dbReference type="GO" id="GO:0005730">
    <property type="term" value="C:nucleolus"/>
    <property type="evidence" value="ECO:0007669"/>
    <property type="project" value="TreeGrafter"/>
</dbReference>
<gene>
    <name evidence="2" type="ORF">SYNPS1DRAFT_27384</name>
</gene>
<evidence type="ECO:0000256" key="1">
    <source>
        <dbReference type="SAM" id="MobiDB-lite"/>
    </source>
</evidence>
<protein>
    <submittedName>
        <fullName evidence="2">Uncharacterized protein</fullName>
    </submittedName>
</protein>
<dbReference type="PANTHER" id="PTHR15633:SF2">
    <property type="entry name" value="NUCLEOLAR PROTEIN 11"/>
    <property type="match status" value="1"/>
</dbReference>
<organism evidence="2 3">
    <name type="scientific">Syncephalis pseudoplumigaleata</name>
    <dbReference type="NCBI Taxonomy" id="1712513"/>
    <lineage>
        <taxon>Eukaryota</taxon>
        <taxon>Fungi</taxon>
        <taxon>Fungi incertae sedis</taxon>
        <taxon>Zoopagomycota</taxon>
        <taxon>Zoopagomycotina</taxon>
        <taxon>Zoopagomycetes</taxon>
        <taxon>Zoopagales</taxon>
        <taxon>Piptocephalidaceae</taxon>
        <taxon>Syncephalis</taxon>
    </lineage>
</organism>
<dbReference type="AlphaFoldDB" id="A0A4P9Z346"/>
<dbReference type="Proteomes" id="UP000278143">
    <property type="component" value="Unassembled WGS sequence"/>
</dbReference>
<dbReference type="GO" id="GO:0030490">
    <property type="term" value="P:maturation of SSU-rRNA"/>
    <property type="evidence" value="ECO:0007669"/>
    <property type="project" value="InterPro"/>
</dbReference>